<dbReference type="EMBL" id="CP113088">
    <property type="protein sequence ID" value="WAC01854.1"/>
    <property type="molecule type" value="Genomic_DNA"/>
</dbReference>
<dbReference type="NCBIfam" id="NF038133">
    <property type="entry name" value="choice_anch_L"/>
    <property type="match status" value="1"/>
</dbReference>
<dbReference type="InterPro" id="IPR049804">
    <property type="entry name" value="Choice_anch_L"/>
</dbReference>
<reference evidence="1" key="1">
    <citation type="submission" date="2022-11" db="EMBL/GenBank/DDBJ databases">
        <title>Lacinutrix neustonica HL-RS19T sp. nov., isolated from the surface microlayer sample of brackish Lake Shihwa.</title>
        <authorList>
            <person name="Choi J.Y."/>
            <person name="Hwang C.Y."/>
        </authorList>
    </citation>
    <scope>NUCLEOTIDE SEQUENCE</scope>
    <source>
        <strain evidence="1">HL-RS19</strain>
    </source>
</reference>
<sequence length="47" mass="5247">MTATANTIPNETYHVKLVIADEQNYRFDSAVFLEAGSFKLTTDLGPR</sequence>
<evidence type="ECO:0000313" key="1">
    <source>
        <dbReference type="EMBL" id="WAC01854.1"/>
    </source>
</evidence>
<dbReference type="Proteomes" id="UP001164705">
    <property type="component" value="Chromosome"/>
</dbReference>
<gene>
    <name evidence="1" type="ORF">N7U66_18615</name>
</gene>
<name>A0A9E8MVT1_9FLAO</name>
<evidence type="ECO:0000313" key="2">
    <source>
        <dbReference type="Proteomes" id="UP001164705"/>
    </source>
</evidence>
<protein>
    <submittedName>
        <fullName evidence="1">Choice-of-anchor L domain-containing protein</fullName>
    </submittedName>
</protein>
<dbReference type="RefSeq" id="WP_267676452.1">
    <property type="nucleotide sequence ID" value="NZ_CP113088.1"/>
</dbReference>
<accession>A0A9E8MVT1</accession>
<dbReference type="KEGG" id="lnu:N7U66_18615"/>
<keyword evidence="2" id="KW-1185">Reference proteome</keyword>
<proteinExistence type="predicted"/>
<organism evidence="1 2">
    <name type="scientific">Lacinutrix neustonica</name>
    <dbReference type="NCBI Taxonomy" id="2980107"/>
    <lineage>
        <taxon>Bacteria</taxon>
        <taxon>Pseudomonadati</taxon>
        <taxon>Bacteroidota</taxon>
        <taxon>Flavobacteriia</taxon>
        <taxon>Flavobacteriales</taxon>
        <taxon>Flavobacteriaceae</taxon>
        <taxon>Lacinutrix</taxon>
    </lineage>
</organism>
<dbReference type="AlphaFoldDB" id="A0A9E8MVT1"/>